<evidence type="ECO:0000313" key="2">
    <source>
        <dbReference type="Proteomes" id="UP001054945"/>
    </source>
</evidence>
<comment type="caution">
    <text evidence="1">The sequence shown here is derived from an EMBL/GenBank/DDBJ whole genome shotgun (WGS) entry which is preliminary data.</text>
</comment>
<accession>A0AAV4QPD6</accession>
<evidence type="ECO:0000313" key="1">
    <source>
        <dbReference type="EMBL" id="GIY11164.1"/>
    </source>
</evidence>
<sequence length="112" mass="12915">MADAMHQHILKGLAFQTTYFSTEPFRTHQLWRLVSGLLGASGGRVEFQSFKQLMHLASLTRRSLIDFLSISNQTGMQIRRMVFAIYQLSTFWKLIFFECSSSYRYLGCHPGA</sequence>
<reference evidence="1 2" key="1">
    <citation type="submission" date="2021-06" db="EMBL/GenBank/DDBJ databases">
        <title>Caerostris extrusa draft genome.</title>
        <authorList>
            <person name="Kono N."/>
            <person name="Arakawa K."/>
        </authorList>
    </citation>
    <scope>NUCLEOTIDE SEQUENCE [LARGE SCALE GENOMIC DNA]</scope>
</reference>
<name>A0AAV4QPD6_CAEEX</name>
<gene>
    <name evidence="1" type="ORF">CEXT_189851</name>
</gene>
<dbReference type="EMBL" id="BPLR01006614">
    <property type="protein sequence ID" value="GIY11164.1"/>
    <property type="molecule type" value="Genomic_DNA"/>
</dbReference>
<dbReference type="AlphaFoldDB" id="A0AAV4QPD6"/>
<protein>
    <submittedName>
        <fullName evidence="1">Uncharacterized protein</fullName>
    </submittedName>
</protein>
<proteinExistence type="predicted"/>
<dbReference type="Proteomes" id="UP001054945">
    <property type="component" value="Unassembled WGS sequence"/>
</dbReference>
<organism evidence="1 2">
    <name type="scientific">Caerostris extrusa</name>
    <name type="common">Bark spider</name>
    <name type="synonym">Caerostris bankana</name>
    <dbReference type="NCBI Taxonomy" id="172846"/>
    <lineage>
        <taxon>Eukaryota</taxon>
        <taxon>Metazoa</taxon>
        <taxon>Ecdysozoa</taxon>
        <taxon>Arthropoda</taxon>
        <taxon>Chelicerata</taxon>
        <taxon>Arachnida</taxon>
        <taxon>Araneae</taxon>
        <taxon>Araneomorphae</taxon>
        <taxon>Entelegynae</taxon>
        <taxon>Araneoidea</taxon>
        <taxon>Araneidae</taxon>
        <taxon>Caerostris</taxon>
    </lineage>
</organism>
<keyword evidence="2" id="KW-1185">Reference proteome</keyword>